<keyword evidence="3" id="KW-1185">Reference proteome</keyword>
<dbReference type="Proteomes" id="UP000053237">
    <property type="component" value="Unassembled WGS sequence"/>
</dbReference>
<name>A0A024G9B2_9STRA</name>
<dbReference type="EMBL" id="CAIX01000047">
    <property type="protein sequence ID" value="CCI43343.1"/>
    <property type="molecule type" value="Genomic_DNA"/>
</dbReference>
<organism evidence="2 3">
    <name type="scientific">Albugo candida</name>
    <dbReference type="NCBI Taxonomy" id="65357"/>
    <lineage>
        <taxon>Eukaryota</taxon>
        <taxon>Sar</taxon>
        <taxon>Stramenopiles</taxon>
        <taxon>Oomycota</taxon>
        <taxon>Peronosporomycetes</taxon>
        <taxon>Albuginales</taxon>
        <taxon>Albuginaceae</taxon>
        <taxon>Albugo</taxon>
    </lineage>
</organism>
<feature type="compositionally biased region" description="Basic and acidic residues" evidence="1">
    <location>
        <begin position="450"/>
        <end position="470"/>
    </location>
</feature>
<protein>
    <submittedName>
        <fullName evidence="2">Uncharacterized protein</fullName>
    </submittedName>
</protein>
<dbReference type="InParanoid" id="A0A024G9B2"/>
<feature type="compositionally biased region" description="Basic residues" evidence="1">
    <location>
        <begin position="599"/>
        <end position="611"/>
    </location>
</feature>
<feature type="compositionally biased region" description="Acidic residues" evidence="1">
    <location>
        <begin position="440"/>
        <end position="449"/>
    </location>
</feature>
<dbReference type="OrthoDB" id="166946at2759"/>
<feature type="region of interest" description="Disordered" evidence="1">
    <location>
        <begin position="68"/>
        <end position="114"/>
    </location>
</feature>
<gene>
    <name evidence="2" type="ORF">BN9_041270</name>
</gene>
<sequence length="637" mass="72801">METCAELALETQLLLQEIQCQKPHQPVVKDQASIAGSEELNEIELSEYDKAMRKLVVKLKKRKEELQQSQRTKLESFYTLSDNSDARLPPQSKKNETVRLPVAAPAGPAASKKRSLLKSLRHQAIKQGSAGMAKLFGYSSFEEQLKKLQNDEKMKLQLNEESEPIAYDADSDESEIKRSSEPSEIQEEEPSESTEPFKGDTLESPVIEEDTLSDDPIQTEASPKQKTKNENRDKASIFRELVHKESAIARKRKRLVKGAFVESEAEEEEEENVLQIGGLGDFGFGVARIMTQGEKEAEEERKALELQDDDLKGIVDELSDDELAEQRDLDTLFRKEEEEIDRKRVRAVMRNVKEGFGRNRRVFSSSGLPETARGRFHLDELVALDGDKNEAARLGLLDSDEEVLDGKDATENIEDEEMEMERKLRERHLNQPKIYITSESESESEEEQETLVKDDSASDDEREKKEMKVFSERAKMNRRIRRWKNLQQQEETIETATEKLSNTAFASSDNDEDACELMRELRRTDVSKSLDARQSIVDDSISSKLMRDNMFRSSSSFSHVLQKSTRFSTNATGKPFVFTCTEAQVPNDDPSPNLPSKIKSSRTPRRQSVKRQKSELLAILEEKRYENVKISEQFSNR</sequence>
<feature type="region of interest" description="Disordered" evidence="1">
    <location>
        <begin position="403"/>
        <end position="470"/>
    </location>
</feature>
<evidence type="ECO:0000313" key="2">
    <source>
        <dbReference type="EMBL" id="CCI43343.1"/>
    </source>
</evidence>
<evidence type="ECO:0000256" key="1">
    <source>
        <dbReference type="SAM" id="MobiDB-lite"/>
    </source>
</evidence>
<feature type="compositionally biased region" description="Basic and acidic residues" evidence="1">
    <location>
        <begin position="420"/>
        <end position="429"/>
    </location>
</feature>
<feature type="compositionally biased region" description="Basic and acidic residues" evidence="1">
    <location>
        <begin position="227"/>
        <end position="236"/>
    </location>
</feature>
<evidence type="ECO:0000313" key="3">
    <source>
        <dbReference type="Proteomes" id="UP000053237"/>
    </source>
</evidence>
<dbReference type="AlphaFoldDB" id="A0A024G9B2"/>
<comment type="caution">
    <text evidence="2">The sequence shown here is derived from an EMBL/GenBank/DDBJ whole genome shotgun (WGS) entry which is preliminary data.</text>
</comment>
<reference evidence="2 3" key="1">
    <citation type="submission" date="2012-05" db="EMBL/GenBank/DDBJ databases">
        <title>Recombination and specialization in a pathogen metapopulation.</title>
        <authorList>
            <person name="Gardiner A."/>
            <person name="Kemen E."/>
            <person name="Schultz-Larsen T."/>
            <person name="MacLean D."/>
            <person name="Van Oosterhout C."/>
            <person name="Jones J.D.G."/>
        </authorList>
    </citation>
    <scope>NUCLEOTIDE SEQUENCE [LARGE SCALE GENOMIC DNA]</scope>
    <source>
        <strain evidence="2 3">Ac Nc2</strain>
    </source>
</reference>
<feature type="region of interest" description="Disordered" evidence="1">
    <location>
        <begin position="152"/>
        <end position="236"/>
    </location>
</feature>
<accession>A0A024G9B2</accession>
<proteinExistence type="predicted"/>
<feature type="region of interest" description="Disordered" evidence="1">
    <location>
        <begin position="583"/>
        <end position="612"/>
    </location>
</feature>